<accession>A0ABV9LXI4</accession>
<evidence type="ECO:0000256" key="6">
    <source>
        <dbReference type="SAM" id="MobiDB-lite"/>
    </source>
</evidence>
<evidence type="ECO:0000313" key="10">
    <source>
        <dbReference type="Proteomes" id="UP001595897"/>
    </source>
</evidence>
<dbReference type="Pfam" id="PF05199">
    <property type="entry name" value="GMC_oxred_C"/>
    <property type="match status" value="1"/>
</dbReference>
<dbReference type="Proteomes" id="UP001595897">
    <property type="component" value="Unassembled WGS sequence"/>
</dbReference>
<keyword evidence="5" id="KW-0560">Oxidoreductase</keyword>
<dbReference type="PANTHER" id="PTHR42784">
    <property type="entry name" value="PYRANOSE 2-OXIDASE"/>
    <property type="match status" value="1"/>
</dbReference>
<dbReference type="InterPro" id="IPR051473">
    <property type="entry name" value="P2Ox-like"/>
</dbReference>
<keyword evidence="3" id="KW-0285">Flavoprotein</keyword>
<dbReference type="InterPro" id="IPR007867">
    <property type="entry name" value="GMC_OxRtase_C"/>
</dbReference>
<evidence type="ECO:0000259" key="8">
    <source>
        <dbReference type="Pfam" id="PF05199"/>
    </source>
</evidence>
<comment type="similarity">
    <text evidence="2">Belongs to the GMC oxidoreductase family.</text>
</comment>
<dbReference type="SUPFAM" id="SSF54373">
    <property type="entry name" value="FAD-linked reductases, C-terminal domain"/>
    <property type="match status" value="1"/>
</dbReference>
<dbReference type="RefSeq" id="WP_382409527.1">
    <property type="nucleotide sequence ID" value="NZ_JBHSGU010000005.1"/>
</dbReference>
<comment type="caution">
    <text evidence="9">The sequence shown here is derived from an EMBL/GenBank/DDBJ whole genome shotgun (WGS) entry which is preliminary data.</text>
</comment>
<proteinExistence type="inferred from homology"/>
<evidence type="ECO:0000256" key="5">
    <source>
        <dbReference type="ARBA" id="ARBA00023002"/>
    </source>
</evidence>
<dbReference type="PANTHER" id="PTHR42784:SF1">
    <property type="entry name" value="PYRANOSE 2-OXIDASE"/>
    <property type="match status" value="1"/>
</dbReference>
<dbReference type="EMBL" id="JBHSGU010000005">
    <property type="protein sequence ID" value="MFC4701261.1"/>
    <property type="molecule type" value="Genomic_DNA"/>
</dbReference>
<evidence type="ECO:0000256" key="3">
    <source>
        <dbReference type="ARBA" id="ARBA00022630"/>
    </source>
</evidence>
<dbReference type="Pfam" id="PF00732">
    <property type="entry name" value="GMC_oxred_N"/>
    <property type="match status" value="1"/>
</dbReference>
<feature type="domain" description="Glucose-methanol-choline oxidoreductase N-terminal" evidence="7">
    <location>
        <begin position="10"/>
        <end position="322"/>
    </location>
</feature>
<dbReference type="InterPro" id="IPR036188">
    <property type="entry name" value="FAD/NAD-bd_sf"/>
</dbReference>
<gene>
    <name evidence="9" type="ORF">ACFO4O_13895</name>
</gene>
<dbReference type="InterPro" id="IPR000172">
    <property type="entry name" value="GMC_OxRdtase_N"/>
</dbReference>
<evidence type="ECO:0000256" key="2">
    <source>
        <dbReference type="ARBA" id="ARBA00010790"/>
    </source>
</evidence>
<evidence type="ECO:0000313" key="9">
    <source>
        <dbReference type="EMBL" id="MFC4701261.1"/>
    </source>
</evidence>
<protein>
    <submittedName>
        <fullName evidence="9">GMC family oxidoreductase</fullName>
    </submittedName>
</protein>
<evidence type="ECO:0000256" key="1">
    <source>
        <dbReference type="ARBA" id="ARBA00001974"/>
    </source>
</evidence>
<evidence type="ECO:0000259" key="7">
    <source>
        <dbReference type="Pfam" id="PF00732"/>
    </source>
</evidence>
<keyword evidence="10" id="KW-1185">Reference proteome</keyword>
<feature type="region of interest" description="Disordered" evidence="6">
    <location>
        <begin position="554"/>
        <end position="585"/>
    </location>
</feature>
<name>A0ABV9LXI4_9ALTE</name>
<dbReference type="SUPFAM" id="SSF51905">
    <property type="entry name" value="FAD/NAD(P)-binding domain"/>
    <property type="match status" value="1"/>
</dbReference>
<evidence type="ECO:0000256" key="4">
    <source>
        <dbReference type="ARBA" id="ARBA00022827"/>
    </source>
</evidence>
<organism evidence="9 10">
    <name type="scientific">Glaciecola siphonariae</name>
    <dbReference type="NCBI Taxonomy" id="521012"/>
    <lineage>
        <taxon>Bacteria</taxon>
        <taxon>Pseudomonadati</taxon>
        <taxon>Pseudomonadota</taxon>
        <taxon>Gammaproteobacteria</taxon>
        <taxon>Alteromonadales</taxon>
        <taxon>Alteromonadaceae</taxon>
        <taxon>Glaciecola</taxon>
    </lineage>
</organism>
<keyword evidence="4" id="KW-0274">FAD</keyword>
<dbReference type="Gene3D" id="3.50.50.60">
    <property type="entry name" value="FAD/NAD(P)-binding domain"/>
    <property type="match status" value="2"/>
</dbReference>
<reference evidence="10" key="1">
    <citation type="journal article" date="2019" name="Int. J. Syst. Evol. Microbiol.">
        <title>The Global Catalogue of Microorganisms (GCM) 10K type strain sequencing project: providing services to taxonomists for standard genome sequencing and annotation.</title>
        <authorList>
            <consortium name="The Broad Institute Genomics Platform"/>
            <consortium name="The Broad Institute Genome Sequencing Center for Infectious Disease"/>
            <person name="Wu L."/>
            <person name="Ma J."/>
        </authorList>
    </citation>
    <scope>NUCLEOTIDE SEQUENCE [LARGE SCALE GENOMIC DNA]</scope>
    <source>
        <strain evidence="10">KACC 12507</strain>
    </source>
</reference>
<feature type="domain" description="Glucose-methanol-choline oxidoreductase C-terminal" evidence="8">
    <location>
        <begin position="420"/>
        <end position="543"/>
    </location>
</feature>
<feature type="compositionally biased region" description="Polar residues" evidence="6">
    <location>
        <begin position="557"/>
        <end position="579"/>
    </location>
</feature>
<sequence length="585" mass="63621">MNDTQHDIIVVGSGAGGAMAAYVLCKAGHKVLMLEAGRDYDPKTETPMFNTNAQAPLMGAGNKDKNFGFYDATVDGGWSVPDEPYTTGEGSDFFWWRSRMLGGRTNHWGRYSLRFSEHDFKGKSRDGHGADWPFEYQDIAPWYDKTEELVGICGTNTGLDDMPDSPEGVLQPPPTPRIPELLVAAAAKKHGIPLAPMHRAVLTRPKDDRLACFYATPCGRGCSIGAAFQTTTSLIPMAQATGNLKVITNAMVKTVDVDENGRPSGITYIKKPSGQAHSIAANQIILAASACESARIMLNSLSKHHPKGLANSSGQLGRNIMDSTGADLGAMIPALKGRPRYNEDGHTANHLFIPWWGHKAQANKELDFPRGYHFEIGSGFRMPGASVAGDLQGYGKALKQNARDNYGTYINLSLRGEMLPNPYCYMEIDDKVKDKWGIPVAKFHWQFSKHELNQVAHGLQTAKMLFETMGASVKRLPSPEQAILKGGQIIHEVGATRMGSSAKDSVTNQWGQTWDCDNLYVMDGGVFASNPHKNCTLTIMTLAMRNAAHLAERLSSEKNSSQSGAVSATTQSWCANSKGGTHEIA</sequence>
<comment type="cofactor">
    <cofactor evidence="1">
        <name>FAD</name>
        <dbReference type="ChEBI" id="CHEBI:57692"/>
    </cofactor>
</comment>